<gene>
    <name evidence="7" type="ORF">LKD71_13280</name>
</gene>
<keyword evidence="3" id="KW-0472">Membrane</keyword>
<keyword evidence="5" id="KW-0449">Lipoprotein</keyword>
<keyword evidence="1" id="KW-1003">Cell membrane</keyword>
<dbReference type="Pfam" id="PF01547">
    <property type="entry name" value="SBP_bac_1"/>
    <property type="match status" value="1"/>
</dbReference>
<dbReference type="CDD" id="cd13585">
    <property type="entry name" value="PBP2_TMBP_like"/>
    <property type="match status" value="1"/>
</dbReference>
<dbReference type="PANTHER" id="PTHR43649:SF33">
    <property type="entry name" value="POLYGALACTURONAN_RHAMNOGALACTURONAN-BINDING PROTEIN YTCQ"/>
    <property type="match status" value="1"/>
</dbReference>
<evidence type="ECO:0000256" key="6">
    <source>
        <dbReference type="SAM" id="SignalP"/>
    </source>
</evidence>
<keyword evidence="2 6" id="KW-0732">Signal</keyword>
<dbReference type="Proteomes" id="UP001197875">
    <property type="component" value="Unassembled WGS sequence"/>
</dbReference>
<evidence type="ECO:0000313" key="7">
    <source>
        <dbReference type="EMBL" id="MCC2190758.1"/>
    </source>
</evidence>
<organism evidence="7 8">
    <name type="scientific">Fusicatenibacter faecihominis</name>
    <dbReference type="NCBI Taxonomy" id="2881276"/>
    <lineage>
        <taxon>Bacteria</taxon>
        <taxon>Bacillati</taxon>
        <taxon>Bacillota</taxon>
        <taxon>Clostridia</taxon>
        <taxon>Lachnospirales</taxon>
        <taxon>Lachnospiraceae</taxon>
        <taxon>Fusicatenibacter</taxon>
    </lineage>
</organism>
<dbReference type="InterPro" id="IPR050490">
    <property type="entry name" value="Bact_solute-bd_prot1"/>
</dbReference>
<dbReference type="RefSeq" id="WP_227615836.1">
    <property type="nucleotide sequence ID" value="NZ_JAJEPR010000027.1"/>
</dbReference>
<evidence type="ECO:0000256" key="1">
    <source>
        <dbReference type="ARBA" id="ARBA00022475"/>
    </source>
</evidence>
<sequence length="429" mass="47835">MRRNWGKKVLMSGLVASMLCGLAGPLNVSADDVTTVEYLFWGNQSEINTIMGTIDAFNKSHTDIQVKGTGIDPSVYLQKLSAYASSNTLPDIVQVAVDYGDEYTKKGMFEPLDGMIENAGLKDLVEDNLWEGLSYEDQIYAVPLQASACVMVGNKKLFEEAGLEFPTESWTEEEFRDAAVKMTDESKGQYGVMLGAGVIDWGRAIYGNGETQIYDWNAKKMQATDNDALYHIWDLWINDLMLNEKAAPAVLNSKDIGGGFETGKYGMALIGFWDIAEIHKVVQDSFEWDLIPLPTNETYGQWRTQMYANALSISANSEKKDAAFEYIKWTLENRDIQTNSVSLPVNKEISGDTEFLNEFADGAKHFNKQLALDALANSVTWRNTGTVAEINNNVIKPEIERLILKPDSTDLKTVLENIQTDGQKIFDAE</sequence>
<feature type="signal peptide" evidence="6">
    <location>
        <begin position="1"/>
        <end position="30"/>
    </location>
</feature>
<comment type="caution">
    <text evidence="7">The sequence shown here is derived from an EMBL/GenBank/DDBJ whole genome shotgun (WGS) entry which is preliminary data.</text>
</comment>
<dbReference type="InterPro" id="IPR006059">
    <property type="entry name" value="SBP"/>
</dbReference>
<evidence type="ECO:0000256" key="5">
    <source>
        <dbReference type="ARBA" id="ARBA00023288"/>
    </source>
</evidence>
<reference evidence="7 8" key="1">
    <citation type="submission" date="2021-10" db="EMBL/GenBank/DDBJ databases">
        <title>Anaerobic single-cell dispensing facilitates the cultivation of human gut bacteria.</title>
        <authorList>
            <person name="Afrizal A."/>
        </authorList>
    </citation>
    <scope>NUCLEOTIDE SEQUENCE [LARGE SCALE GENOMIC DNA]</scope>
    <source>
        <strain evidence="7 8">CLA-AA-H277</strain>
    </source>
</reference>
<evidence type="ECO:0000256" key="3">
    <source>
        <dbReference type="ARBA" id="ARBA00023136"/>
    </source>
</evidence>
<evidence type="ECO:0000256" key="4">
    <source>
        <dbReference type="ARBA" id="ARBA00023139"/>
    </source>
</evidence>
<protein>
    <submittedName>
        <fullName evidence="7">Sugar ABC transporter substrate-binding protein</fullName>
    </submittedName>
</protein>
<name>A0AAE3DUM4_9FIRM</name>
<dbReference type="PANTHER" id="PTHR43649">
    <property type="entry name" value="ARABINOSE-BINDING PROTEIN-RELATED"/>
    <property type="match status" value="1"/>
</dbReference>
<keyword evidence="8" id="KW-1185">Reference proteome</keyword>
<evidence type="ECO:0000313" key="8">
    <source>
        <dbReference type="Proteomes" id="UP001197875"/>
    </source>
</evidence>
<proteinExistence type="predicted"/>
<evidence type="ECO:0000256" key="2">
    <source>
        <dbReference type="ARBA" id="ARBA00022729"/>
    </source>
</evidence>
<dbReference type="SUPFAM" id="SSF53850">
    <property type="entry name" value="Periplasmic binding protein-like II"/>
    <property type="match status" value="1"/>
</dbReference>
<dbReference type="AlphaFoldDB" id="A0AAE3DUM4"/>
<accession>A0AAE3DUM4</accession>
<dbReference type="Gene3D" id="3.40.190.10">
    <property type="entry name" value="Periplasmic binding protein-like II"/>
    <property type="match status" value="1"/>
</dbReference>
<keyword evidence="4" id="KW-0564">Palmitate</keyword>
<feature type="chain" id="PRO_5041970187" evidence="6">
    <location>
        <begin position="31"/>
        <end position="429"/>
    </location>
</feature>
<dbReference type="EMBL" id="JAJEPR010000027">
    <property type="protein sequence ID" value="MCC2190758.1"/>
    <property type="molecule type" value="Genomic_DNA"/>
</dbReference>